<organism evidence="1 2">
    <name type="scientific">Euplotes crassus</name>
    <dbReference type="NCBI Taxonomy" id="5936"/>
    <lineage>
        <taxon>Eukaryota</taxon>
        <taxon>Sar</taxon>
        <taxon>Alveolata</taxon>
        <taxon>Ciliophora</taxon>
        <taxon>Intramacronucleata</taxon>
        <taxon>Spirotrichea</taxon>
        <taxon>Hypotrichia</taxon>
        <taxon>Euplotida</taxon>
        <taxon>Euplotidae</taxon>
        <taxon>Moneuplotes</taxon>
    </lineage>
</organism>
<keyword evidence="2" id="KW-1185">Reference proteome</keyword>
<proteinExistence type="predicted"/>
<name>A0AAD2DA67_EUPCR</name>
<dbReference type="EMBL" id="CAMPGE010027619">
    <property type="protein sequence ID" value="CAI2385235.1"/>
    <property type="molecule type" value="Genomic_DNA"/>
</dbReference>
<dbReference type="Proteomes" id="UP001295684">
    <property type="component" value="Unassembled WGS sequence"/>
</dbReference>
<reference evidence="1" key="1">
    <citation type="submission" date="2023-07" db="EMBL/GenBank/DDBJ databases">
        <authorList>
            <consortium name="AG Swart"/>
            <person name="Singh M."/>
            <person name="Singh A."/>
            <person name="Seah K."/>
            <person name="Emmerich C."/>
        </authorList>
    </citation>
    <scope>NUCLEOTIDE SEQUENCE</scope>
    <source>
        <strain evidence="1">DP1</strain>
    </source>
</reference>
<dbReference type="AlphaFoldDB" id="A0AAD2DA67"/>
<accession>A0AAD2DA67</accession>
<comment type="caution">
    <text evidence="1">The sequence shown here is derived from an EMBL/GenBank/DDBJ whole genome shotgun (WGS) entry which is preliminary data.</text>
</comment>
<gene>
    <name evidence="1" type="ORF">ECRASSUSDP1_LOCUS26784</name>
</gene>
<evidence type="ECO:0000313" key="1">
    <source>
        <dbReference type="EMBL" id="CAI2385235.1"/>
    </source>
</evidence>
<sequence>MPITDYTVPKEADRFYWIRLNNKLHNAGYNYCINNCKTKSVKSELEGCFNYCYTSFMIEKKQVMHQAQDSDEDTFTTCLSKTDDPEDIDNILKCGDNTHAGKMLIISESIRNKCKELL</sequence>
<evidence type="ECO:0000313" key="2">
    <source>
        <dbReference type="Proteomes" id="UP001295684"/>
    </source>
</evidence>
<protein>
    <submittedName>
        <fullName evidence="1">Uncharacterized protein</fullName>
    </submittedName>
</protein>